<evidence type="ECO:0000313" key="15">
    <source>
        <dbReference type="Proteomes" id="UP000028511"/>
    </source>
</evidence>
<dbReference type="Pfam" id="PF06315">
    <property type="entry name" value="AceK_kinase"/>
    <property type="match status" value="1"/>
</dbReference>
<dbReference type="PIRSF" id="PIRSF000719">
    <property type="entry name" value="AceK"/>
    <property type="match status" value="1"/>
</dbReference>
<feature type="binding site" evidence="11">
    <location>
        <begin position="315"/>
        <end position="321"/>
    </location>
    <ligand>
        <name>ATP</name>
        <dbReference type="ChEBI" id="CHEBI:30616"/>
    </ligand>
</feature>
<keyword evidence="6 11" id="KW-0547">Nucleotide-binding</keyword>
<comment type="caution">
    <text evidence="14">The sequence shown here is derived from an EMBL/GenBank/DDBJ whole genome shotgun (WGS) entry which is preliminary data.</text>
</comment>
<dbReference type="GO" id="GO:0004721">
    <property type="term" value="F:phosphoprotein phosphatase activity"/>
    <property type="evidence" value="ECO:0007669"/>
    <property type="project" value="UniProtKB-KW"/>
</dbReference>
<dbReference type="InterPro" id="IPR046855">
    <property type="entry name" value="AceK_kinase"/>
</dbReference>
<protein>
    <recommendedName>
        <fullName evidence="11">Isocitrate dehydrogenase kinase/phosphatase</fullName>
        <shortName evidence="11">IDH kinase/phosphatase</shortName>
        <shortName evidence="11">IDHK/P</shortName>
        <ecNumber evidence="11">2.7.11.5</ecNumber>
        <ecNumber evidence="11">3.1.3.-</ecNumber>
    </recommendedName>
</protein>
<dbReference type="GO" id="GO:0005524">
    <property type="term" value="F:ATP binding"/>
    <property type="evidence" value="ECO:0007669"/>
    <property type="project" value="UniProtKB-UniRule"/>
</dbReference>
<evidence type="ECO:0000259" key="12">
    <source>
        <dbReference type="Pfam" id="PF06315"/>
    </source>
</evidence>
<dbReference type="PANTHER" id="PTHR39559:SF1">
    <property type="entry name" value="ISOCITRATE DEHYDROGENASE KINASE_PHOSPHATASE"/>
    <property type="match status" value="1"/>
</dbReference>
<dbReference type="GO" id="GO:0006099">
    <property type="term" value="P:tricarboxylic acid cycle"/>
    <property type="evidence" value="ECO:0007669"/>
    <property type="project" value="UniProtKB-UniRule"/>
</dbReference>
<dbReference type="PANTHER" id="PTHR39559">
    <property type="match status" value="1"/>
</dbReference>
<dbReference type="GO" id="GO:0005737">
    <property type="term" value="C:cytoplasm"/>
    <property type="evidence" value="ECO:0007669"/>
    <property type="project" value="UniProtKB-SubCell"/>
</dbReference>
<evidence type="ECO:0000256" key="4">
    <source>
        <dbReference type="ARBA" id="ARBA00022532"/>
    </source>
</evidence>
<dbReference type="RefSeq" id="WP_038203672.1">
    <property type="nucleotide sequence ID" value="NZ_CAWLWN010000190.1"/>
</dbReference>
<keyword evidence="5 11" id="KW-0808">Transferase</keyword>
<comment type="similarity">
    <text evidence="11">Belongs to the AceK family.</text>
</comment>
<comment type="catalytic activity">
    <reaction evidence="11">
        <text>L-seryl-[isocitrate dehydrogenase] + ATP = O-phospho-L-seryl-[isocitrate dehydrogenase] + ADP + H(+)</text>
        <dbReference type="Rhea" id="RHEA:43540"/>
        <dbReference type="Rhea" id="RHEA-COMP:10605"/>
        <dbReference type="Rhea" id="RHEA-COMP:10606"/>
        <dbReference type="ChEBI" id="CHEBI:15378"/>
        <dbReference type="ChEBI" id="CHEBI:29999"/>
        <dbReference type="ChEBI" id="CHEBI:30616"/>
        <dbReference type="ChEBI" id="CHEBI:83421"/>
        <dbReference type="ChEBI" id="CHEBI:456216"/>
        <dbReference type="EC" id="2.7.11.5"/>
    </reaction>
</comment>
<feature type="binding site" evidence="11">
    <location>
        <position position="336"/>
    </location>
    <ligand>
        <name>ATP</name>
        <dbReference type="ChEBI" id="CHEBI:30616"/>
    </ligand>
</feature>
<dbReference type="NCBIfam" id="NF002804">
    <property type="entry name" value="PRK02946.1"/>
    <property type="match status" value="1"/>
</dbReference>
<evidence type="ECO:0000256" key="2">
    <source>
        <dbReference type="ARBA" id="ARBA00022490"/>
    </source>
</evidence>
<evidence type="ECO:0000256" key="11">
    <source>
        <dbReference type="HAMAP-Rule" id="MF_00747"/>
    </source>
</evidence>
<dbReference type="EC" id="3.1.3.-" evidence="11"/>
<organism evidence="14 15">
    <name type="scientific">Xenorhabdus bovienii str. puntauvense</name>
    <dbReference type="NCBI Taxonomy" id="1398201"/>
    <lineage>
        <taxon>Bacteria</taxon>
        <taxon>Pseudomonadati</taxon>
        <taxon>Pseudomonadota</taxon>
        <taxon>Gammaproteobacteria</taxon>
        <taxon>Enterobacterales</taxon>
        <taxon>Morganellaceae</taxon>
        <taxon>Xenorhabdus</taxon>
    </lineage>
</organism>
<dbReference type="HOGENOM" id="CLU_033804_1_1_6"/>
<comment type="function">
    <text evidence="11">Bifunctional enzyme which can phosphorylate or dephosphorylate isocitrate dehydrogenase (IDH) on a specific serine residue. This is a regulatory mechanism which enables bacteria to bypass the Krebs cycle via the glyoxylate shunt in response to the source of carbon. When bacteria are grown on glucose, IDH is fully active and unphosphorylated, but when grown on acetate or ethanol, the activity of IDH declines drastically concomitant with its phosphorylation.</text>
</comment>
<keyword evidence="7 11" id="KW-0418">Kinase</keyword>
<feature type="domain" description="Isocitrate dehydrogenase kinase/phosphatase (AceK) kinase" evidence="12">
    <location>
        <begin position="310"/>
        <end position="564"/>
    </location>
</feature>
<evidence type="ECO:0000259" key="13">
    <source>
        <dbReference type="Pfam" id="PF20423"/>
    </source>
</evidence>
<dbReference type="GO" id="GO:0016208">
    <property type="term" value="F:AMP binding"/>
    <property type="evidence" value="ECO:0007669"/>
    <property type="project" value="TreeGrafter"/>
</dbReference>
<dbReference type="EC" id="2.7.11.5" evidence="11"/>
<accession>A0A077NCY1</accession>
<evidence type="ECO:0000256" key="3">
    <source>
        <dbReference type="ARBA" id="ARBA00022527"/>
    </source>
</evidence>
<sequence>MEIDLAHLIAQTILQGFDAQYGRFLEVTSGAQQRFEQADWHAVQRAMKKRINLYDHHVGLVVEQLKCIHGTLQYDEDYIAKAKAVYTRLLPDYPRFEIAESFFNSVYCRLFQHRNLKPENLFIFSSQPACRFRHISRPLSRDFSSNSNIASMLRTILNDVPLRLKWEDLDRDIDYITQYLQKTFSEHDLLQATFQIANELFYRNKAAWLVGKIRLGTTVYPFLLPIHHNESGGIFIDTCLTCRDDASIVFGFARSYFMVYASLPAALVEWLREILPTKSTAELYMAIGCQKHGKTEYYREYLMFINASQEQFSIAPGVKGMVMLVFASPSFDRVFKVIKDKFAPQKEVSQERVQECYRLVKEHDRVGRMADTQEFENFVIEKRHISQELMEELQKEIPAKLEDLGDKVLIKHLYMERKMIPLNIYMEQVDKVQLKDVIEEYGNAIKQLAAANIFPGDMLFKNFGVTRHGRVIFYDYDEICYMTEVNFRNIPPPRYPEDELASEPWYSVAANDVFPEEFRHFLCGDNRVRRYFEESHSDLFKADYWLALQERIKNGHVEDVFAYRRKQRFSQRN</sequence>
<proteinExistence type="inferred from homology"/>
<evidence type="ECO:0000256" key="9">
    <source>
        <dbReference type="ARBA" id="ARBA00022840"/>
    </source>
</evidence>
<keyword evidence="8 11" id="KW-0378">Hydrolase</keyword>
<dbReference type="HAMAP" id="MF_00747">
    <property type="entry name" value="AceK"/>
    <property type="match status" value="1"/>
</dbReference>
<feature type="active site" evidence="11">
    <location>
        <position position="371"/>
    </location>
</feature>
<dbReference type="InterPro" id="IPR046854">
    <property type="entry name" value="AceK_regulatory"/>
</dbReference>
<evidence type="ECO:0000256" key="1">
    <source>
        <dbReference type="ARBA" id="ARBA00022435"/>
    </source>
</evidence>
<keyword evidence="10 11" id="KW-0904">Protein phosphatase</keyword>
<evidence type="ECO:0000313" key="14">
    <source>
        <dbReference type="EMBL" id="CDG96749.1"/>
    </source>
</evidence>
<dbReference type="EMBL" id="CBSW010000137">
    <property type="protein sequence ID" value="CDG96749.1"/>
    <property type="molecule type" value="Genomic_DNA"/>
</dbReference>
<dbReference type="InterPro" id="IPR010452">
    <property type="entry name" value="Isocitrate_DH_AceK"/>
</dbReference>
<gene>
    <name evidence="11 14" type="primary">aceK</name>
    <name evidence="14" type="ORF">XBP1_2210023</name>
</gene>
<evidence type="ECO:0000256" key="8">
    <source>
        <dbReference type="ARBA" id="ARBA00022801"/>
    </source>
</evidence>
<dbReference type="GO" id="GO:0004674">
    <property type="term" value="F:protein serine/threonine kinase activity"/>
    <property type="evidence" value="ECO:0007669"/>
    <property type="project" value="UniProtKB-KW"/>
</dbReference>
<evidence type="ECO:0000256" key="5">
    <source>
        <dbReference type="ARBA" id="ARBA00022679"/>
    </source>
</evidence>
<feature type="domain" description="Isocitrate dehydrogenase kinase/phosphatase (AceK) regulatory" evidence="13">
    <location>
        <begin position="10"/>
        <end position="308"/>
    </location>
</feature>
<keyword evidence="9 11" id="KW-0067">ATP-binding</keyword>
<dbReference type="GO" id="GO:0006006">
    <property type="term" value="P:glucose metabolic process"/>
    <property type="evidence" value="ECO:0007669"/>
    <property type="project" value="InterPro"/>
</dbReference>
<keyword evidence="1 11" id="KW-0329">Glyoxylate bypass</keyword>
<comment type="subcellular location">
    <subcellularLocation>
        <location evidence="11">Cytoplasm</location>
    </subcellularLocation>
</comment>
<evidence type="ECO:0000256" key="7">
    <source>
        <dbReference type="ARBA" id="ARBA00022777"/>
    </source>
</evidence>
<keyword evidence="2 11" id="KW-0963">Cytoplasm</keyword>
<dbReference type="GO" id="GO:0006097">
    <property type="term" value="P:glyoxylate cycle"/>
    <property type="evidence" value="ECO:0007669"/>
    <property type="project" value="UniProtKB-UniRule"/>
</dbReference>
<dbReference type="AlphaFoldDB" id="A0A077NCY1"/>
<dbReference type="GO" id="GO:0008772">
    <property type="term" value="F:[isocitrate dehydrogenase (NADP+)] kinase activity"/>
    <property type="evidence" value="ECO:0007669"/>
    <property type="project" value="UniProtKB-UniRule"/>
</dbReference>
<reference evidence="14" key="1">
    <citation type="submission" date="2013-07" db="EMBL/GenBank/DDBJ databases">
        <title>Sub-species coevolution in mutualistic symbiosis.</title>
        <authorList>
            <person name="Murfin K."/>
            <person name="Klassen J."/>
            <person name="Lee M."/>
            <person name="Forst S."/>
            <person name="Stock P."/>
            <person name="Goodrich-Blair H."/>
        </authorList>
    </citation>
    <scope>NUCLEOTIDE SEQUENCE [LARGE SCALE GENOMIC DNA]</scope>
    <source>
        <strain evidence="14">Puntauvense</strain>
    </source>
</reference>
<evidence type="ECO:0000256" key="10">
    <source>
        <dbReference type="ARBA" id="ARBA00022912"/>
    </source>
</evidence>
<name>A0A077NCY1_XENBV</name>
<dbReference type="Proteomes" id="UP000028511">
    <property type="component" value="Unassembled WGS sequence"/>
</dbReference>
<evidence type="ECO:0000256" key="6">
    <source>
        <dbReference type="ARBA" id="ARBA00022741"/>
    </source>
</evidence>
<keyword evidence="4 11" id="KW-0816">Tricarboxylic acid cycle</keyword>
<dbReference type="Pfam" id="PF20423">
    <property type="entry name" value="AceK_regulatory"/>
    <property type="match status" value="1"/>
</dbReference>
<keyword evidence="3 11" id="KW-0723">Serine/threonine-protein kinase</keyword>